<accession>A0A163JQM4</accession>
<dbReference type="InterPro" id="IPR050931">
    <property type="entry name" value="Mito_Protein_Transport_Metaxin"/>
</dbReference>
<proteinExistence type="predicted"/>
<keyword evidence="2" id="KW-1185">Reference proteome</keyword>
<organism evidence="1 2">
    <name type="scientific">Didymella rabiei</name>
    <name type="common">Chickpea ascochyta blight fungus</name>
    <name type="synonym">Mycosphaerella rabiei</name>
    <dbReference type="NCBI Taxonomy" id="5454"/>
    <lineage>
        <taxon>Eukaryota</taxon>
        <taxon>Fungi</taxon>
        <taxon>Dikarya</taxon>
        <taxon>Ascomycota</taxon>
        <taxon>Pezizomycotina</taxon>
        <taxon>Dothideomycetes</taxon>
        <taxon>Pleosporomycetidae</taxon>
        <taxon>Pleosporales</taxon>
        <taxon>Pleosporineae</taxon>
        <taxon>Didymellaceae</taxon>
        <taxon>Ascochyta</taxon>
    </lineage>
</organism>
<dbReference type="InterPro" id="IPR036282">
    <property type="entry name" value="Glutathione-S-Trfase_C_sf"/>
</dbReference>
<dbReference type="EMBL" id="JYNV01000103">
    <property type="protein sequence ID" value="KZM26520.1"/>
    <property type="molecule type" value="Genomic_DNA"/>
</dbReference>
<reference evidence="1 2" key="1">
    <citation type="journal article" date="2016" name="Sci. Rep.">
        <title>Draft genome sequencing and secretome analysis of fungal phytopathogen Ascochyta rabiei provides insight into the necrotrophic effector repertoire.</title>
        <authorList>
            <person name="Verma S."/>
            <person name="Gazara R.K."/>
            <person name="Nizam S."/>
            <person name="Parween S."/>
            <person name="Chattopadhyay D."/>
            <person name="Verma P.K."/>
        </authorList>
    </citation>
    <scope>NUCLEOTIDE SEQUENCE [LARGE SCALE GENOMIC DNA]</scope>
    <source>
        <strain evidence="1 2">ArDII</strain>
    </source>
</reference>
<dbReference type="AlphaFoldDB" id="A0A163JQM4"/>
<dbReference type="GO" id="GO:0001401">
    <property type="term" value="C:SAM complex"/>
    <property type="evidence" value="ECO:0007669"/>
    <property type="project" value="TreeGrafter"/>
</dbReference>
<evidence type="ECO:0000313" key="2">
    <source>
        <dbReference type="Proteomes" id="UP000076837"/>
    </source>
</evidence>
<dbReference type="SUPFAM" id="SSF47616">
    <property type="entry name" value="GST C-terminal domain-like"/>
    <property type="match status" value="1"/>
</dbReference>
<dbReference type="Pfam" id="PF17172">
    <property type="entry name" value="GST_N_4"/>
    <property type="match status" value="1"/>
</dbReference>
<dbReference type="InterPro" id="IPR012336">
    <property type="entry name" value="Thioredoxin-like_fold"/>
</dbReference>
<dbReference type="STRING" id="5454.A0A163JQM4"/>
<dbReference type="OrthoDB" id="198787at2759"/>
<protein>
    <submittedName>
        <fullName evidence="1">Uncharacterized protein</fullName>
    </submittedName>
</protein>
<name>A0A163JQM4_DIDRA</name>
<dbReference type="CDD" id="cd03193">
    <property type="entry name" value="GST_C_Metaxin"/>
    <property type="match status" value="1"/>
</dbReference>
<comment type="caution">
    <text evidence="1">The sequence shown here is derived from an EMBL/GenBank/DDBJ whole genome shotgun (WGS) entry which is preliminary data.</text>
</comment>
<dbReference type="PANTHER" id="PTHR12289:SF44">
    <property type="entry name" value="OUTER MEMBRANE PROTEIN (SAM35), PUTATIVE (AFU_ORTHOLOGUE AFUA_1G13180)-RELATED"/>
    <property type="match status" value="1"/>
</dbReference>
<dbReference type="Proteomes" id="UP000076837">
    <property type="component" value="Unassembled WGS sequence"/>
</dbReference>
<sequence>MFSGYRQHGKDPWCEIQVASVLMKSFAGATDAFELIVDGFNEMTRRQGRLGRQVQASQLSSERRHQVLRHQEQKYLVHRQHTMTSQDVNDSGARPKRRSQEPASRRIFDVPTPIKQLFDKFPLLTYPVNHLPQRAPQHRNAPVLHIFTTAAGASRGAPSYNPACLKWQAYLKFSGIDFRVASSSNHASPSGALPFLVPAQPDTLKPVQPVPSGRLQRWTMNNSEAAIEESGDLRYEAYLSLLDHRIRRAWLYSIYLSHNFTSIAEPLYILPTSSNPFVRLTIARELRLAAEKELLKHLAVISAETLYNQAEEAFTALESLLGDDEWFFGAERPSLFDASVFAYTHLLLDHGLGKGWLDTRLRDTLTSRQRLVAHRNKILEKYFPDEL</sequence>
<dbReference type="GO" id="GO:0007005">
    <property type="term" value="P:mitochondrion organization"/>
    <property type="evidence" value="ECO:0007669"/>
    <property type="project" value="TreeGrafter"/>
</dbReference>
<gene>
    <name evidence="1" type="ORF">ST47_g2345</name>
</gene>
<dbReference type="PANTHER" id="PTHR12289">
    <property type="entry name" value="METAXIN RELATED"/>
    <property type="match status" value="1"/>
</dbReference>
<evidence type="ECO:0000313" key="1">
    <source>
        <dbReference type="EMBL" id="KZM26520.1"/>
    </source>
</evidence>
<dbReference type="Pfam" id="PF17171">
    <property type="entry name" value="GST_C_6"/>
    <property type="match status" value="1"/>
</dbReference>
<dbReference type="InterPro" id="IPR033468">
    <property type="entry name" value="Metaxin_GST"/>
</dbReference>